<evidence type="ECO:0000259" key="6">
    <source>
        <dbReference type="PROSITE" id="PS50850"/>
    </source>
</evidence>
<evidence type="ECO:0000256" key="2">
    <source>
        <dbReference type="ARBA" id="ARBA00022692"/>
    </source>
</evidence>
<accession>A0A4R6IFY9</accession>
<dbReference type="EMBL" id="SNWN01000013">
    <property type="protein sequence ID" value="TDO19845.1"/>
    <property type="molecule type" value="Genomic_DNA"/>
</dbReference>
<feature type="transmembrane region" description="Helical" evidence="5">
    <location>
        <begin position="61"/>
        <end position="81"/>
    </location>
</feature>
<organism evidence="7 8">
    <name type="scientific">Mycoplasma testudineum</name>
    <dbReference type="NCBI Taxonomy" id="244584"/>
    <lineage>
        <taxon>Bacteria</taxon>
        <taxon>Bacillati</taxon>
        <taxon>Mycoplasmatota</taxon>
        <taxon>Mollicutes</taxon>
        <taxon>Mycoplasmataceae</taxon>
        <taxon>Mycoplasma</taxon>
    </lineage>
</organism>
<dbReference type="GO" id="GO:0022857">
    <property type="term" value="F:transmembrane transporter activity"/>
    <property type="evidence" value="ECO:0007669"/>
    <property type="project" value="InterPro"/>
</dbReference>
<dbReference type="SUPFAM" id="SSF103473">
    <property type="entry name" value="MFS general substrate transporter"/>
    <property type="match status" value="1"/>
</dbReference>
<dbReference type="PROSITE" id="PS50850">
    <property type="entry name" value="MFS"/>
    <property type="match status" value="1"/>
</dbReference>
<feature type="transmembrane region" description="Helical" evidence="5">
    <location>
        <begin position="128"/>
        <end position="150"/>
    </location>
</feature>
<keyword evidence="3 5" id="KW-1133">Transmembrane helix</keyword>
<dbReference type="InterPro" id="IPR036259">
    <property type="entry name" value="MFS_trans_sf"/>
</dbReference>
<feature type="transmembrane region" description="Helical" evidence="5">
    <location>
        <begin position="198"/>
        <end position="220"/>
    </location>
</feature>
<keyword evidence="4 5" id="KW-0472">Membrane</keyword>
<dbReference type="GO" id="GO:0005886">
    <property type="term" value="C:plasma membrane"/>
    <property type="evidence" value="ECO:0007669"/>
    <property type="project" value="UniProtKB-SubCell"/>
</dbReference>
<sequence length="475" mass="53277">MSLKLKSLFSSVLNRIGKRGIWAIIILAAANIFIYAIPYYGKYIIPSLWEPFHITESDLDQLTVIVGALTLVMQLPGGWLADKVKSKTLIISSLVIVAATTIWFAVIVITGSYINVNGNLVTDQNLMIQYYIIFAIWGAAAALGFWAPMWKLVTQQAKKEDQGLAYGIQGTSIGIIGLLLFFLIGFILTTIIGIQLGFAVFSFVIAGYLFICAVLIYFIVPEKTNLEKFGIDFKIIGQALKEPRIWLDSFFIMGMYMFQSVFAYYFLNYLKNVVSNQLAWSAIIVTLLAGFRTYILGFLISAPVGFFVDRAKSYVRLLLIIMGISILVSTLFIFLPGFQEFNTLPYGYRYFLGIFFVLIYLVVGSLNWVMITLRYATIGEIPTPKKSYSSVNALISVIAFSPDAWLFQINPVVGRAYTVEGSTNTSQLGYTIILAIGIAVAFFGWLCGLALHIWNTKELKKLGKTDYRWRELQNI</sequence>
<dbReference type="InterPro" id="IPR020846">
    <property type="entry name" value="MFS_dom"/>
</dbReference>
<feature type="transmembrane region" description="Helical" evidence="5">
    <location>
        <begin position="21"/>
        <end position="41"/>
    </location>
</feature>
<evidence type="ECO:0000256" key="5">
    <source>
        <dbReference type="SAM" id="Phobius"/>
    </source>
</evidence>
<dbReference type="RefSeq" id="WP_094254805.1">
    <property type="nucleotide sequence ID" value="NZ_NNCE01000005.1"/>
</dbReference>
<feature type="transmembrane region" description="Helical" evidence="5">
    <location>
        <begin position="314"/>
        <end position="338"/>
    </location>
</feature>
<reference evidence="7 8" key="1">
    <citation type="submission" date="2019-03" db="EMBL/GenBank/DDBJ databases">
        <title>Genomic Encyclopedia of Archaeal and Bacterial Type Strains, Phase II (KMG-II): from individual species to whole genera.</title>
        <authorList>
            <person name="Goeker M."/>
        </authorList>
    </citation>
    <scope>NUCLEOTIDE SEQUENCE [LARGE SCALE GENOMIC DNA]</scope>
    <source>
        <strain evidence="7 8">ATCC 700618</strain>
    </source>
</reference>
<feature type="transmembrane region" description="Helical" evidence="5">
    <location>
        <begin position="245"/>
        <end position="267"/>
    </location>
</feature>
<dbReference type="Gene3D" id="1.20.1250.20">
    <property type="entry name" value="MFS general substrate transporter like domains"/>
    <property type="match status" value="1"/>
</dbReference>
<comment type="caution">
    <text evidence="7">The sequence shown here is derived from an EMBL/GenBank/DDBJ whole genome shotgun (WGS) entry which is preliminary data.</text>
</comment>
<protein>
    <submittedName>
        <fullName evidence="7">Putative MFS family arabinose efflux permease</fullName>
    </submittedName>
</protein>
<evidence type="ECO:0000256" key="1">
    <source>
        <dbReference type="ARBA" id="ARBA00004651"/>
    </source>
</evidence>
<comment type="subcellular location">
    <subcellularLocation>
        <location evidence="1">Cell membrane</location>
        <topology evidence="1">Multi-pass membrane protein</topology>
    </subcellularLocation>
</comment>
<evidence type="ECO:0000313" key="7">
    <source>
        <dbReference type="EMBL" id="TDO19845.1"/>
    </source>
</evidence>
<keyword evidence="2 5" id="KW-0812">Transmembrane</keyword>
<gene>
    <name evidence="7" type="ORF">EI74_0650</name>
</gene>
<name>A0A4R6IFY9_9MOLU</name>
<feature type="transmembrane region" description="Helical" evidence="5">
    <location>
        <begin position="93"/>
        <end position="116"/>
    </location>
</feature>
<feature type="transmembrane region" description="Helical" evidence="5">
    <location>
        <begin position="350"/>
        <end position="370"/>
    </location>
</feature>
<feature type="transmembrane region" description="Helical" evidence="5">
    <location>
        <begin position="391"/>
        <end position="408"/>
    </location>
</feature>
<feature type="transmembrane region" description="Helical" evidence="5">
    <location>
        <begin position="279"/>
        <end position="302"/>
    </location>
</feature>
<proteinExistence type="predicted"/>
<feature type="domain" description="Major facilitator superfamily (MFS) profile" evidence="6">
    <location>
        <begin position="1"/>
        <end position="224"/>
    </location>
</feature>
<dbReference type="Pfam" id="PF07690">
    <property type="entry name" value="MFS_1"/>
    <property type="match status" value="1"/>
</dbReference>
<dbReference type="Proteomes" id="UP000295518">
    <property type="component" value="Unassembled WGS sequence"/>
</dbReference>
<feature type="transmembrane region" description="Helical" evidence="5">
    <location>
        <begin position="428"/>
        <end position="454"/>
    </location>
</feature>
<dbReference type="AlphaFoldDB" id="A0A4R6IFY9"/>
<evidence type="ECO:0000256" key="4">
    <source>
        <dbReference type="ARBA" id="ARBA00023136"/>
    </source>
</evidence>
<dbReference type="InterPro" id="IPR011701">
    <property type="entry name" value="MFS"/>
</dbReference>
<evidence type="ECO:0000256" key="3">
    <source>
        <dbReference type="ARBA" id="ARBA00022989"/>
    </source>
</evidence>
<keyword evidence="8" id="KW-1185">Reference proteome</keyword>
<evidence type="ECO:0000313" key="8">
    <source>
        <dbReference type="Proteomes" id="UP000295518"/>
    </source>
</evidence>
<feature type="transmembrane region" description="Helical" evidence="5">
    <location>
        <begin position="171"/>
        <end position="192"/>
    </location>
</feature>